<evidence type="ECO:0000313" key="3">
    <source>
        <dbReference type="Proteomes" id="UP000611723"/>
    </source>
</evidence>
<evidence type="ECO:0000256" key="1">
    <source>
        <dbReference type="SAM" id="SignalP"/>
    </source>
</evidence>
<sequence>MKKTTLLITLLIFFIPLMSKSQDSLNIEIRNKKLKEFISINNITKIVYASNNHVVTNDFQEKIYQDTIIYNISDSSYLRQITYSSGVILNEKFQNNIYETGFNGQLVRQDDIPITFENENFLLEKLFLVELNDSCQIRQNELITSCECIYNNTSVKYIFNSEFNMTSMQTDYFTADMMDSKIEFKNYKKVDGYPSIKYPKNIVLTSGYLTNQISDISISFIKKASKSYNN</sequence>
<feature type="signal peptide" evidence="1">
    <location>
        <begin position="1"/>
        <end position="21"/>
    </location>
</feature>
<keyword evidence="3" id="KW-1185">Reference proteome</keyword>
<dbReference type="RefSeq" id="WP_201431548.1">
    <property type="nucleotide sequence ID" value="NZ_JAEQBW010000005.1"/>
</dbReference>
<evidence type="ECO:0008006" key="4">
    <source>
        <dbReference type="Google" id="ProtNLM"/>
    </source>
</evidence>
<accession>A0A935C9X7</accession>
<evidence type="ECO:0000313" key="2">
    <source>
        <dbReference type="EMBL" id="MBK6265872.1"/>
    </source>
</evidence>
<name>A0A935C9X7_9BACT</name>
<dbReference type="EMBL" id="JAEQBW010000005">
    <property type="protein sequence ID" value="MBK6265872.1"/>
    <property type="molecule type" value="Genomic_DNA"/>
</dbReference>
<protein>
    <recommendedName>
        <fullName evidence="4">Organic solvent tolerance-like N-terminal domain-containing protein</fullName>
    </recommendedName>
</protein>
<feature type="chain" id="PRO_5036725044" description="Organic solvent tolerance-like N-terminal domain-containing protein" evidence="1">
    <location>
        <begin position="22"/>
        <end position="230"/>
    </location>
</feature>
<dbReference type="AlphaFoldDB" id="A0A935C9X7"/>
<dbReference type="Proteomes" id="UP000611723">
    <property type="component" value="Unassembled WGS sequence"/>
</dbReference>
<reference evidence="2" key="1">
    <citation type="submission" date="2021-01" db="EMBL/GenBank/DDBJ databases">
        <title>Marivirga aurantiaca sp. nov., isolated from intertidal surface sediments.</title>
        <authorList>
            <person name="Zhang M."/>
        </authorList>
    </citation>
    <scope>NUCLEOTIDE SEQUENCE</scope>
    <source>
        <strain evidence="2">S37H4</strain>
    </source>
</reference>
<gene>
    <name evidence="2" type="ORF">JKA74_12580</name>
</gene>
<comment type="caution">
    <text evidence="2">The sequence shown here is derived from an EMBL/GenBank/DDBJ whole genome shotgun (WGS) entry which is preliminary data.</text>
</comment>
<organism evidence="2 3">
    <name type="scientific">Marivirga aurantiaca</name>
    <dbReference type="NCBI Taxonomy" id="2802615"/>
    <lineage>
        <taxon>Bacteria</taxon>
        <taxon>Pseudomonadati</taxon>
        <taxon>Bacteroidota</taxon>
        <taxon>Cytophagia</taxon>
        <taxon>Cytophagales</taxon>
        <taxon>Marivirgaceae</taxon>
        <taxon>Marivirga</taxon>
    </lineage>
</organism>
<keyword evidence="1" id="KW-0732">Signal</keyword>
<proteinExistence type="predicted"/>